<organism evidence="2 4">
    <name type="scientific">Fundicoccus ignavus</name>
    <dbReference type="NCBI Taxonomy" id="2664442"/>
    <lineage>
        <taxon>Bacteria</taxon>
        <taxon>Bacillati</taxon>
        <taxon>Bacillota</taxon>
        <taxon>Bacilli</taxon>
        <taxon>Lactobacillales</taxon>
        <taxon>Aerococcaceae</taxon>
        <taxon>Fundicoccus</taxon>
    </lineage>
</organism>
<evidence type="ECO:0000313" key="4">
    <source>
        <dbReference type="Proteomes" id="UP000469870"/>
    </source>
</evidence>
<gene>
    <name evidence="2" type="ORF">GIY11_04635</name>
    <name evidence="3" type="ORF">GIY11_10905</name>
</gene>
<evidence type="ECO:0000259" key="1">
    <source>
        <dbReference type="Pfam" id="PF13333"/>
    </source>
</evidence>
<dbReference type="AlphaFoldDB" id="A0A844BM95"/>
<feature type="domain" description="Integrase catalytic" evidence="1">
    <location>
        <begin position="2"/>
        <end position="39"/>
    </location>
</feature>
<dbReference type="GO" id="GO:0015074">
    <property type="term" value="P:DNA integration"/>
    <property type="evidence" value="ECO:0007669"/>
    <property type="project" value="InterPro"/>
</dbReference>
<dbReference type="InterPro" id="IPR001584">
    <property type="entry name" value="Integrase_cat-core"/>
</dbReference>
<comment type="caution">
    <text evidence="2">The sequence shown here is derived from an EMBL/GenBank/DDBJ whole genome shotgun (WGS) entry which is preliminary data.</text>
</comment>
<evidence type="ECO:0000313" key="2">
    <source>
        <dbReference type="EMBL" id="MRI81298.1"/>
    </source>
</evidence>
<feature type="non-terminal residue" evidence="2">
    <location>
        <position position="1"/>
    </location>
</feature>
<dbReference type="EMBL" id="WJQR01000003">
    <property type="protein sequence ID" value="MRI81298.1"/>
    <property type="molecule type" value="Genomic_DNA"/>
</dbReference>
<name>A0A844BM95_9LACT</name>
<sequence length="46" mass="5674">WGIIKVEMYYRKHYKTFEDLEADIKRYITFYNTERVTLKMGLKIPA</sequence>
<evidence type="ECO:0000313" key="3">
    <source>
        <dbReference type="EMBL" id="MRI82517.1"/>
    </source>
</evidence>
<dbReference type="EMBL" id="WJQR01000012">
    <property type="protein sequence ID" value="MRI82517.1"/>
    <property type="molecule type" value="Genomic_DNA"/>
</dbReference>
<reference evidence="2 4" key="1">
    <citation type="submission" date="2019-11" db="EMBL/GenBank/DDBJ databases">
        <title>Characterisation of Fundicoccus ignavus gen. nov. sp. nov., a novel genus of the family Aerococcaceae isolated from bulk tank milk.</title>
        <authorList>
            <person name="Siebert A."/>
            <person name="Huptas C."/>
            <person name="Wenning M."/>
            <person name="Scherer S."/>
            <person name="Doll E.V."/>
        </authorList>
    </citation>
    <scope>NUCLEOTIDE SEQUENCE [LARGE SCALE GENOMIC DNA]</scope>
    <source>
        <strain evidence="2 4">DSM 109653</strain>
    </source>
</reference>
<proteinExistence type="predicted"/>
<protein>
    <submittedName>
        <fullName evidence="2">IS3 family transposase</fullName>
    </submittedName>
</protein>
<dbReference type="Pfam" id="PF13333">
    <property type="entry name" value="rve_2"/>
    <property type="match status" value="1"/>
</dbReference>
<accession>A0A844BM95</accession>
<dbReference type="Proteomes" id="UP000469870">
    <property type="component" value="Unassembled WGS sequence"/>
</dbReference>